<keyword evidence="3" id="KW-1185">Reference proteome</keyword>
<name>A0A194Q3L8_PAPXU</name>
<feature type="region of interest" description="Disordered" evidence="1">
    <location>
        <begin position="73"/>
        <end position="95"/>
    </location>
</feature>
<evidence type="ECO:0000313" key="3">
    <source>
        <dbReference type="Proteomes" id="UP000053268"/>
    </source>
</evidence>
<accession>A0A194Q3L8</accession>
<dbReference type="Proteomes" id="UP000053268">
    <property type="component" value="Unassembled WGS sequence"/>
</dbReference>
<dbReference type="EMBL" id="KQ459551">
    <property type="protein sequence ID" value="KPI99953.1"/>
    <property type="molecule type" value="Genomic_DNA"/>
</dbReference>
<gene>
    <name evidence="2" type="ORF">RR46_03323</name>
</gene>
<protein>
    <submittedName>
        <fullName evidence="2">Uncharacterized protein</fullName>
    </submittedName>
</protein>
<organism evidence="2 3">
    <name type="scientific">Papilio xuthus</name>
    <name type="common">Asian swallowtail butterfly</name>
    <dbReference type="NCBI Taxonomy" id="66420"/>
    <lineage>
        <taxon>Eukaryota</taxon>
        <taxon>Metazoa</taxon>
        <taxon>Ecdysozoa</taxon>
        <taxon>Arthropoda</taxon>
        <taxon>Hexapoda</taxon>
        <taxon>Insecta</taxon>
        <taxon>Pterygota</taxon>
        <taxon>Neoptera</taxon>
        <taxon>Endopterygota</taxon>
        <taxon>Lepidoptera</taxon>
        <taxon>Glossata</taxon>
        <taxon>Ditrysia</taxon>
        <taxon>Papilionoidea</taxon>
        <taxon>Papilionidae</taxon>
        <taxon>Papilioninae</taxon>
        <taxon>Papilio</taxon>
    </lineage>
</organism>
<evidence type="ECO:0000313" key="2">
    <source>
        <dbReference type="EMBL" id="KPI99953.1"/>
    </source>
</evidence>
<sequence length="95" mass="10226">MSAILSAVVVAHVAAPGGDESDASRVVYGGPWSVTQRVVAVTRVTRVPADALRATPPPTTHERRDAALNLRLAERHPTPFNPTPLTYKDNVNRCD</sequence>
<dbReference type="AlphaFoldDB" id="A0A194Q3L8"/>
<proteinExistence type="predicted"/>
<reference evidence="2 3" key="1">
    <citation type="journal article" date="2015" name="Nat. Commun.">
        <title>Outbred genome sequencing and CRISPR/Cas9 gene editing in butterflies.</title>
        <authorList>
            <person name="Li X."/>
            <person name="Fan D."/>
            <person name="Zhang W."/>
            <person name="Liu G."/>
            <person name="Zhang L."/>
            <person name="Zhao L."/>
            <person name="Fang X."/>
            <person name="Chen L."/>
            <person name="Dong Y."/>
            <person name="Chen Y."/>
            <person name="Ding Y."/>
            <person name="Zhao R."/>
            <person name="Feng M."/>
            <person name="Zhu Y."/>
            <person name="Feng Y."/>
            <person name="Jiang X."/>
            <person name="Zhu D."/>
            <person name="Xiang H."/>
            <person name="Feng X."/>
            <person name="Li S."/>
            <person name="Wang J."/>
            <person name="Zhang G."/>
            <person name="Kronforst M.R."/>
            <person name="Wang W."/>
        </authorList>
    </citation>
    <scope>NUCLEOTIDE SEQUENCE [LARGE SCALE GENOMIC DNA]</scope>
    <source>
        <strain evidence="2">Ya'a_city_454_Px</strain>
        <tissue evidence="2">Whole body</tissue>
    </source>
</reference>
<evidence type="ECO:0000256" key="1">
    <source>
        <dbReference type="SAM" id="MobiDB-lite"/>
    </source>
</evidence>